<organism evidence="1 2">
    <name type="scientific">Streptomyces umbrinus</name>
    <dbReference type="NCBI Taxonomy" id="67370"/>
    <lineage>
        <taxon>Bacteria</taxon>
        <taxon>Bacillati</taxon>
        <taxon>Actinomycetota</taxon>
        <taxon>Actinomycetes</taxon>
        <taxon>Kitasatosporales</taxon>
        <taxon>Streptomycetaceae</taxon>
        <taxon>Streptomyces</taxon>
        <taxon>Streptomyces phaeochromogenes group</taxon>
    </lineage>
</organism>
<dbReference type="Proteomes" id="UP001230328">
    <property type="component" value="Unassembled WGS sequence"/>
</dbReference>
<gene>
    <name evidence="1" type="ORF">QF035_008878</name>
</gene>
<dbReference type="EMBL" id="JAUSZI010000002">
    <property type="protein sequence ID" value="MDQ1031296.1"/>
    <property type="molecule type" value="Genomic_DNA"/>
</dbReference>
<evidence type="ECO:0000313" key="1">
    <source>
        <dbReference type="EMBL" id="MDQ1031296.1"/>
    </source>
</evidence>
<reference evidence="1 2" key="1">
    <citation type="submission" date="2023-07" db="EMBL/GenBank/DDBJ databases">
        <title>Comparative genomics of wheat-associated soil bacteria to identify genetic determinants of phenazine resistance.</title>
        <authorList>
            <person name="Mouncey N."/>
        </authorList>
    </citation>
    <scope>NUCLEOTIDE SEQUENCE [LARGE SCALE GENOMIC DNA]</scope>
    <source>
        <strain evidence="1 2">V2I4</strain>
    </source>
</reference>
<accession>A0ABU0T678</accession>
<protein>
    <submittedName>
        <fullName evidence="1">Uncharacterized protein</fullName>
    </submittedName>
</protein>
<name>A0ABU0T678_9ACTN</name>
<evidence type="ECO:0000313" key="2">
    <source>
        <dbReference type="Proteomes" id="UP001230328"/>
    </source>
</evidence>
<proteinExistence type="predicted"/>
<sequence>MSAITTVPAQVGNGKAVHYVRKDAFPTCYCDVFPEPHEVLPEIVSSRCWRGPGVRR</sequence>
<keyword evidence="2" id="KW-1185">Reference proteome</keyword>
<comment type="caution">
    <text evidence="1">The sequence shown here is derived from an EMBL/GenBank/DDBJ whole genome shotgun (WGS) entry which is preliminary data.</text>
</comment>